<keyword evidence="7 15" id="KW-0808">Transferase</keyword>
<dbReference type="SUPFAM" id="SSF55083">
    <property type="entry name" value="6-hydroxymethyl-7,8-dihydropterin pyrophosphokinase, HPPK"/>
    <property type="match status" value="1"/>
</dbReference>
<keyword evidence="12 13" id="KW-0456">Lyase</keyword>
<dbReference type="InterPro" id="IPR006156">
    <property type="entry name" value="Dihydroneopterin_aldolase"/>
</dbReference>
<keyword evidence="16" id="KW-1185">Reference proteome</keyword>
<dbReference type="GO" id="GO:0046654">
    <property type="term" value="P:tetrahydrofolate biosynthetic process"/>
    <property type="evidence" value="ECO:0007669"/>
    <property type="project" value="UniProtKB-UniRule"/>
</dbReference>
<dbReference type="NCBIfam" id="TIGR01498">
    <property type="entry name" value="folK"/>
    <property type="match status" value="1"/>
</dbReference>
<dbReference type="NCBIfam" id="TIGR00526">
    <property type="entry name" value="folB_dom"/>
    <property type="match status" value="1"/>
</dbReference>
<evidence type="ECO:0000256" key="1">
    <source>
        <dbReference type="ARBA" id="ARBA00000198"/>
    </source>
</evidence>
<accession>A0A6I0F739</accession>
<dbReference type="UniPathway" id="UPA00077">
    <property type="reaction ID" value="UER00154"/>
</dbReference>
<dbReference type="SUPFAM" id="SSF55620">
    <property type="entry name" value="Tetrahydrobiopterin biosynthesis enzymes-like"/>
    <property type="match status" value="1"/>
</dbReference>
<keyword evidence="11 13" id="KW-0289">Folate biosynthesis</keyword>
<protein>
    <recommendedName>
        <fullName evidence="13">Bifunctional folate synthesis protein</fullName>
    </recommendedName>
    <domain>
        <recommendedName>
            <fullName evidence="13">Dihydroneopterin aldolase</fullName>
            <shortName evidence="13">DHNA</shortName>
            <ecNumber evidence="13">4.1.2.25</ecNumber>
        </recommendedName>
        <alternativeName>
            <fullName evidence="13">7,8-dihydroneopterin aldolase</fullName>
        </alternativeName>
    </domain>
    <domain>
        <recommendedName>
            <fullName evidence="13">2-amino-4-hydroxy-6-hydroxymethyldihydropteridine pyrophosphokinase</fullName>
            <ecNumber evidence="13">2.7.6.3</ecNumber>
        </recommendedName>
        <alternativeName>
            <fullName evidence="13">6-hydroxymethyl-7,8-dihydropterin pyrophosphokinase</fullName>
            <shortName evidence="13">PPPK</shortName>
        </alternativeName>
        <alternativeName>
            <fullName evidence="13">7,8-dihydro-6-hydroxymethylpterin pyrophosphokinase</fullName>
            <shortName evidence="13">HPPK</shortName>
        </alternativeName>
    </domain>
</protein>
<gene>
    <name evidence="15" type="primary">folK</name>
    <name evidence="15" type="ORF">F9B85_07405</name>
</gene>
<comment type="pathway">
    <text evidence="4">Cofactor biosynthesis; tetrahydrofolate biosynthesis; 2-amino-4-hydroxy-6-hydroxymethyl-7,8-dihydropteridine diphosphate from 7,8-dihydroneopterin triphosphate: step 4/4.</text>
</comment>
<evidence type="ECO:0000259" key="14">
    <source>
        <dbReference type="PROSITE" id="PS00794"/>
    </source>
</evidence>
<dbReference type="FunFam" id="3.30.1130.10:FF:000003">
    <property type="entry name" value="7,8-dihydroneopterin aldolase"/>
    <property type="match status" value="1"/>
</dbReference>
<evidence type="ECO:0000256" key="3">
    <source>
        <dbReference type="ARBA" id="ARBA00005013"/>
    </source>
</evidence>
<comment type="pathway">
    <text evidence="3 13">Cofactor biosynthesis; tetrahydrofolate biosynthesis; 2-amino-4-hydroxy-6-hydroxymethyl-7,8-dihydropteridine diphosphate from 7,8-dihydroneopterin triphosphate: step 3/4.</text>
</comment>
<dbReference type="NCBIfam" id="TIGR00525">
    <property type="entry name" value="folB"/>
    <property type="match status" value="1"/>
</dbReference>
<comment type="similarity">
    <text evidence="6">In the N-terminal section; belongs to the DHNA family.</text>
</comment>
<dbReference type="GO" id="GO:0004150">
    <property type="term" value="F:dihydroneopterin aldolase activity"/>
    <property type="evidence" value="ECO:0007669"/>
    <property type="project" value="UniProtKB-UniRule"/>
</dbReference>
<evidence type="ECO:0000256" key="6">
    <source>
        <dbReference type="ARBA" id="ARBA00009640"/>
    </source>
</evidence>
<evidence type="ECO:0000256" key="7">
    <source>
        <dbReference type="ARBA" id="ARBA00022679"/>
    </source>
</evidence>
<dbReference type="GO" id="GO:0046656">
    <property type="term" value="P:folic acid biosynthetic process"/>
    <property type="evidence" value="ECO:0007669"/>
    <property type="project" value="UniProtKB-UniRule"/>
</dbReference>
<dbReference type="Pfam" id="PF01288">
    <property type="entry name" value="HPPK"/>
    <property type="match status" value="1"/>
</dbReference>
<dbReference type="PANTHER" id="PTHR43071:SF1">
    <property type="entry name" value="2-AMINO-4-HYDROXY-6-HYDROXYMETHYLDIHYDROPTERIDINE PYROPHOSPHOKINASE"/>
    <property type="match status" value="1"/>
</dbReference>
<comment type="function">
    <text evidence="13">Catalyzes the conversion of 7,8-dihydroneopterin to 6-hydroxymethyl-7,8-dihydropterin.</text>
</comment>
<dbReference type="InterPro" id="IPR043133">
    <property type="entry name" value="GTP-CH-I_C/QueF"/>
</dbReference>
<dbReference type="RefSeq" id="WP_151619742.1">
    <property type="nucleotide sequence ID" value="NZ_WBXO01000004.1"/>
</dbReference>
<dbReference type="OrthoDB" id="9808041at2"/>
<dbReference type="GO" id="GO:0016301">
    <property type="term" value="F:kinase activity"/>
    <property type="evidence" value="ECO:0007669"/>
    <property type="project" value="UniProtKB-KW"/>
</dbReference>
<comment type="caution">
    <text evidence="15">The sequence shown here is derived from an EMBL/GenBank/DDBJ whole genome shotgun (WGS) entry which is preliminary data.</text>
</comment>
<dbReference type="PROSITE" id="PS00794">
    <property type="entry name" value="HPPK"/>
    <property type="match status" value="1"/>
</dbReference>
<dbReference type="AlphaFoldDB" id="A0A6I0F739"/>
<dbReference type="EC" id="2.7.6.3" evidence="13"/>
<dbReference type="CDD" id="cd00483">
    <property type="entry name" value="HPPK"/>
    <property type="match status" value="1"/>
</dbReference>
<dbReference type="SMART" id="SM00905">
    <property type="entry name" value="FolB"/>
    <property type="match status" value="1"/>
</dbReference>
<evidence type="ECO:0000256" key="8">
    <source>
        <dbReference type="ARBA" id="ARBA00022741"/>
    </source>
</evidence>
<dbReference type="Pfam" id="PF02152">
    <property type="entry name" value="FolB"/>
    <property type="match status" value="1"/>
</dbReference>
<dbReference type="Proteomes" id="UP000468766">
    <property type="component" value="Unassembled WGS sequence"/>
</dbReference>
<comment type="catalytic activity">
    <reaction evidence="2 13">
        <text>7,8-dihydroneopterin = 6-hydroxymethyl-7,8-dihydropterin + glycolaldehyde</text>
        <dbReference type="Rhea" id="RHEA:10540"/>
        <dbReference type="ChEBI" id="CHEBI:17001"/>
        <dbReference type="ChEBI" id="CHEBI:17071"/>
        <dbReference type="ChEBI" id="CHEBI:44841"/>
        <dbReference type="EC" id="4.1.2.25"/>
    </reaction>
</comment>
<evidence type="ECO:0000256" key="11">
    <source>
        <dbReference type="ARBA" id="ARBA00022909"/>
    </source>
</evidence>
<dbReference type="Gene3D" id="3.30.1130.10">
    <property type="match status" value="1"/>
</dbReference>
<evidence type="ECO:0000256" key="2">
    <source>
        <dbReference type="ARBA" id="ARBA00001353"/>
    </source>
</evidence>
<name>A0A6I0F739_9FIRM</name>
<proteinExistence type="inferred from homology"/>
<dbReference type="EMBL" id="WBXO01000004">
    <property type="protein sequence ID" value="KAB2953082.1"/>
    <property type="molecule type" value="Genomic_DNA"/>
</dbReference>
<organism evidence="15 16">
    <name type="scientific">Heliorestis acidaminivorans</name>
    <dbReference type="NCBI Taxonomy" id="553427"/>
    <lineage>
        <taxon>Bacteria</taxon>
        <taxon>Bacillati</taxon>
        <taxon>Bacillota</taxon>
        <taxon>Clostridia</taxon>
        <taxon>Eubacteriales</taxon>
        <taxon>Heliobacteriaceae</taxon>
        <taxon>Heliorestis</taxon>
    </lineage>
</organism>
<keyword evidence="8" id="KW-0547">Nucleotide-binding</keyword>
<dbReference type="GO" id="GO:0005524">
    <property type="term" value="F:ATP binding"/>
    <property type="evidence" value="ECO:0007669"/>
    <property type="project" value="UniProtKB-KW"/>
</dbReference>
<feature type="domain" description="7,8-dihydro-6-hydroxymethylpterin-pyrophosphokinase" evidence="14">
    <location>
        <begin position="212"/>
        <end position="223"/>
    </location>
</feature>
<dbReference type="EC" id="4.1.2.25" evidence="13"/>
<dbReference type="InterPro" id="IPR000550">
    <property type="entry name" value="Hppk"/>
</dbReference>
<dbReference type="CDD" id="cd00534">
    <property type="entry name" value="DHNA_DHNTPE"/>
    <property type="match status" value="1"/>
</dbReference>
<dbReference type="PANTHER" id="PTHR43071">
    <property type="entry name" value="2-AMINO-4-HYDROXY-6-HYDROXYMETHYLDIHYDROPTERIDINE PYROPHOSPHOKINASE"/>
    <property type="match status" value="1"/>
</dbReference>
<keyword evidence="9 15" id="KW-0418">Kinase</keyword>
<dbReference type="InterPro" id="IPR035907">
    <property type="entry name" value="Hppk_sf"/>
</dbReference>
<dbReference type="GO" id="GO:0003848">
    <property type="term" value="F:2-amino-4-hydroxy-6-hydroxymethyldihydropteridine diphosphokinase activity"/>
    <property type="evidence" value="ECO:0007669"/>
    <property type="project" value="UniProtKB-EC"/>
</dbReference>
<evidence type="ECO:0000313" key="16">
    <source>
        <dbReference type="Proteomes" id="UP000468766"/>
    </source>
</evidence>
<dbReference type="Gene3D" id="3.30.70.560">
    <property type="entry name" value="7,8-Dihydro-6-hydroxymethylpterin-pyrophosphokinase HPPK"/>
    <property type="match status" value="1"/>
</dbReference>
<reference evidence="15 16" key="1">
    <citation type="submission" date="2019-10" db="EMBL/GenBank/DDBJ databases">
        <title>Whole-genome sequence of the extremophile Heliorestis acidaminivorans DSM 24790.</title>
        <authorList>
            <person name="Kyndt J.A."/>
            <person name="Meyer T.E."/>
        </authorList>
    </citation>
    <scope>NUCLEOTIDE SEQUENCE [LARGE SCALE GENOMIC DNA]</scope>
    <source>
        <strain evidence="15 16">DSM 24790</strain>
    </source>
</reference>
<keyword evidence="10" id="KW-0067">ATP-binding</keyword>
<evidence type="ECO:0000313" key="15">
    <source>
        <dbReference type="EMBL" id="KAB2953082.1"/>
    </source>
</evidence>
<evidence type="ECO:0000256" key="5">
    <source>
        <dbReference type="ARBA" id="ARBA00005708"/>
    </source>
</evidence>
<dbReference type="InterPro" id="IPR006157">
    <property type="entry name" value="FolB_dom"/>
</dbReference>
<evidence type="ECO:0000256" key="13">
    <source>
        <dbReference type="RuleBase" id="RU362079"/>
    </source>
</evidence>
<sequence length="291" mass="33403">MNQQRQSDRIYLSAMDFYGYHGVLEAERILGQPFQVDLTLELDLQRAGLLDDLNETVNYAQIYEQVRQIMEGEPRALLEKVAEEIAEEVLKNFSKIKGLTVKVAKQKAPIPGHFQAMAVEIYRTVTKAYIGLGSNLGNKEENLQKALECLNDGPSLSLRDYSAFYLTQPVGFTEQDAFLNAVAEVETWLTPEELLRFLQEIENKLGRLRKERWGPRTLDLDLLNYGNETIISEKLIVPHERMYERAFVLVPFHEIAPHWIHPSGLSTKQYLEQLEDEQAIVLQVPKESITI</sequence>
<comment type="similarity">
    <text evidence="5 13">Belongs to the DHNA family.</text>
</comment>
<comment type="catalytic activity">
    <reaction evidence="1">
        <text>6-hydroxymethyl-7,8-dihydropterin + ATP = (7,8-dihydropterin-6-yl)methyl diphosphate + AMP + H(+)</text>
        <dbReference type="Rhea" id="RHEA:11412"/>
        <dbReference type="ChEBI" id="CHEBI:15378"/>
        <dbReference type="ChEBI" id="CHEBI:30616"/>
        <dbReference type="ChEBI" id="CHEBI:44841"/>
        <dbReference type="ChEBI" id="CHEBI:72950"/>
        <dbReference type="ChEBI" id="CHEBI:456215"/>
        <dbReference type="EC" id="2.7.6.3"/>
    </reaction>
</comment>
<evidence type="ECO:0000256" key="10">
    <source>
        <dbReference type="ARBA" id="ARBA00022840"/>
    </source>
</evidence>
<evidence type="ECO:0000256" key="12">
    <source>
        <dbReference type="ARBA" id="ARBA00023239"/>
    </source>
</evidence>
<evidence type="ECO:0000256" key="9">
    <source>
        <dbReference type="ARBA" id="ARBA00022777"/>
    </source>
</evidence>
<evidence type="ECO:0000256" key="4">
    <source>
        <dbReference type="ARBA" id="ARBA00005051"/>
    </source>
</evidence>